<keyword evidence="2" id="KW-1185">Reference proteome</keyword>
<proteinExistence type="predicted"/>
<dbReference type="Proteomes" id="UP001162992">
    <property type="component" value="Chromosome 14"/>
</dbReference>
<name>A0ACC2BPZ4_DIPCM</name>
<gene>
    <name evidence="1" type="ORF">O6H91_14G049500</name>
</gene>
<organism evidence="1 2">
    <name type="scientific">Diphasiastrum complanatum</name>
    <name type="common">Issler's clubmoss</name>
    <name type="synonym">Lycopodium complanatum</name>
    <dbReference type="NCBI Taxonomy" id="34168"/>
    <lineage>
        <taxon>Eukaryota</taxon>
        <taxon>Viridiplantae</taxon>
        <taxon>Streptophyta</taxon>
        <taxon>Embryophyta</taxon>
        <taxon>Tracheophyta</taxon>
        <taxon>Lycopodiopsida</taxon>
        <taxon>Lycopodiales</taxon>
        <taxon>Lycopodiaceae</taxon>
        <taxon>Lycopodioideae</taxon>
        <taxon>Diphasiastrum</taxon>
    </lineage>
</organism>
<evidence type="ECO:0000313" key="1">
    <source>
        <dbReference type="EMBL" id="KAJ7531579.1"/>
    </source>
</evidence>
<sequence length="45" mass="5544">MWRVWRVVADCFALLVDLEIRLQSEEHGRPRTQRCSRMEKIWTEI</sequence>
<accession>A0ACC2BPZ4</accession>
<dbReference type="EMBL" id="CM055105">
    <property type="protein sequence ID" value="KAJ7531579.1"/>
    <property type="molecule type" value="Genomic_DNA"/>
</dbReference>
<comment type="caution">
    <text evidence="1">The sequence shown here is derived from an EMBL/GenBank/DDBJ whole genome shotgun (WGS) entry which is preliminary data.</text>
</comment>
<reference evidence="2" key="1">
    <citation type="journal article" date="2024" name="Proc. Natl. Acad. Sci. U.S.A.">
        <title>Extraordinary preservation of gene collinearity over three hundred million years revealed in homosporous lycophytes.</title>
        <authorList>
            <person name="Li C."/>
            <person name="Wickell D."/>
            <person name="Kuo L.Y."/>
            <person name="Chen X."/>
            <person name="Nie B."/>
            <person name="Liao X."/>
            <person name="Peng D."/>
            <person name="Ji J."/>
            <person name="Jenkins J."/>
            <person name="Williams M."/>
            <person name="Shu S."/>
            <person name="Plott C."/>
            <person name="Barry K."/>
            <person name="Rajasekar S."/>
            <person name="Grimwood J."/>
            <person name="Han X."/>
            <person name="Sun S."/>
            <person name="Hou Z."/>
            <person name="He W."/>
            <person name="Dai G."/>
            <person name="Sun C."/>
            <person name="Schmutz J."/>
            <person name="Leebens-Mack J.H."/>
            <person name="Li F.W."/>
            <person name="Wang L."/>
        </authorList>
    </citation>
    <scope>NUCLEOTIDE SEQUENCE [LARGE SCALE GENOMIC DNA]</scope>
    <source>
        <strain evidence="2">cv. PW_Plant_1</strain>
    </source>
</reference>
<evidence type="ECO:0000313" key="2">
    <source>
        <dbReference type="Proteomes" id="UP001162992"/>
    </source>
</evidence>
<protein>
    <submittedName>
        <fullName evidence="1">Uncharacterized protein</fullName>
    </submittedName>
</protein>